<dbReference type="AlphaFoldDB" id="A0A0G1QDN2"/>
<feature type="region of interest" description="Disordered" evidence="4">
    <location>
        <begin position="49"/>
        <end position="72"/>
    </location>
</feature>
<gene>
    <name evidence="6" type="ORF">UX60_C0036G0005</name>
</gene>
<dbReference type="SMART" id="SM00382">
    <property type="entry name" value="AAA"/>
    <property type="match status" value="1"/>
</dbReference>
<dbReference type="GO" id="GO:0016887">
    <property type="term" value="F:ATP hydrolysis activity"/>
    <property type="evidence" value="ECO:0007669"/>
    <property type="project" value="TreeGrafter"/>
</dbReference>
<dbReference type="PANTHER" id="PTHR30258">
    <property type="entry name" value="TYPE II SECRETION SYSTEM PROTEIN GSPE-RELATED"/>
    <property type="match status" value="1"/>
</dbReference>
<keyword evidence="3" id="KW-0067">ATP-binding</keyword>
<feature type="domain" description="Bacterial type II secretion system protein E" evidence="5">
    <location>
        <begin position="279"/>
        <end position="293"/>
    </location>
</feature>
<evidence type="ECO:0000256" key="2">
    <source>
        <dbReference type="ARBA" id="ARBA00022741"/>
    </source>
</evidence>
<evidence type="ECO:0000313" key="7">
    <source>
        <dbReference type="Proteomes" id="UP000034487"/>
    </source>
</evidence>
<organism evidence="6 7">
    <name type="scientific">Berkelbacteria bacterium GW2011_GWA2_46_7</name>
    <dbReference type="NCBI Taxonomy" id="1618335"/>
    <lineage>
        <taxon>Bacteria</taxon>
        <taxon>Candidatus Berkelbacteria</taxon>
    </lineage>
</organism>
<dbReference type="GO" id="GO:0005886">
    <property type="term" value="C:plasma membrane"/>
    <property type="evidence" value="ECO:0007669"/>
    <property type="project" value="TreeGrafter"/>
</dbReference>
<dbReference type="InterPro" id="IPR001482">
    <property type="entry name" value="T2SS/T4SS_dom"/>
</dbReference>
<evidence type="ECO:0000313" key="6">
    <source>
        <dbReference type="EMBL" id="KKU43106.1"/>
    </source>
</evidence>
<dbReference type="SUPFAM" id="SSF52540">
    <property type="entry name" value="P-loop containing nucleoside triphosphate hydrolases"/>
    <property type="match status" value="1"/>
</dbReference>
<dbReference type="Gene3D" id="3.30.450.90">
    <property type="match status" value="1"/>
</dbReference>
<name>A0A0G1QDN2_9BACT</name>
<accession>A0A0G1QDN2</accession>
<comment type="similarity">
    <text evidence="1">Belongs to the GSP E family.</text>
</comment>
<dbReference type="Proteomes" id="UP000034487">
    <property type="component" value="Unassembled WGS sequence"/>
</dbReference>
<dbReference type="Pfam" id="PF00437">
    <property type="entry name" value="T2SSE"/>
    <property type="match status" value="1"/>
</dbReference>
<keyword evidence="2" id="KW-0547">Nucleotide-binding</keyword>
<dbReference type="GO" id="GO:0005524">
    <property type="term" value="F:ATP binding"/>
    <property type="evidence" value="ECO:0007669"/>
    <property type="project" value="UniProtKB-KW"/>
</dbReference>
<reference evidence="6 7" key="1">
    <citation type="journal article" date="2015" name="Nature">
        <title>rRNA introns, odd ribosomes, and small enigmatic genomes across a large radiation of phyla.</title>
        <authorList>
            <person name="Brown C.T."/>
            <person name="Hug L.A."/>
            <person name="Thomas B.C."/>
            <person name="Sharon I."/>
            <person name="Castelle C.J."/>
            <person name="Singh A."/>
            <person name="Wilkins M.J."/>
            <person name="Williams K.H."/>
            <person name="Banfield J.F."/>
        </authorList>
    </citation>
    <scope>NUCLEOTIDE SEQUENCE [LARGE SCALE GENOMIC DNA]</scope>
</reference>
<evidence type="ECO:0000256" key="4">
    <source>
        <dbReference type="SAM" id="MobiDB-lite"/>
    </source>
</evidence>
<dbReference type="InterPro" id="IPR003593">
    <property type="entry name" value="AAA+_ATPase"/>
</dbReference>
<evidence type="ECO:0000256" key="1">
    <source>
        <dbReference type="ARBA" id="ARBA00006611"/>
    </source>
</evidence>
<dbReference type="PROSITE" id="PS00662">
    <property type="entry name" value="T2SP_E"/>
    <property type="match status" value="1"/>
</dbReference>
<dbReference type="EMBL" id="LCMV01000036">
    <property type="protein sequence ID" value="KKU43106.1"/>
    <property type="molecule type" value="Genomic_DNA"/>
</dbReference>
<proteinExistence type="inferred from homology"/>
<comment type="caution">
    <text evidence="6">The sequence shown here is derived from an EMBL/GenBank/DDBJ whole genome shotgun (WGS) entry which is preliminary data.</text>
</comment>
<dbReference type="InterPro" id="IPR027417">
    <property type="entry name" value="P-loop_NTPase"/>
</dbReference>
<evidence type="ECO:0000259" key="5">
    <source>
        <dbReference type="PROSITE" id="PS00662"/>
    </source>
</evidence>
<evidence type="ECO:0000256" key="3">
    <source>
        <dbReference type="ARBA" id="ARBA00022840"/>
    </source>
</evidence>
<protein>
    <submittedName>
        <fullName evidence="6">Type II secretion system protein E</fullName>
    </submittedName>
</protein>
<feature type="non-terminal residue" evidence="6">
    <location>
        <position position="340"/>
    </location>
</feature>
<dbReference type="CDD" id="cd01129">
    <property type="entry name" value="PulE-GspE-like"/>
    <property type="match status" value="1"/>
</dbReference>
<dbReference type="Gene3D" id="3.40.50.300">
    <property type="entry name" value="P-loop containing nucleotide triphosphate hydrolases"/>
    <property type="match status" value="1"/>
</dbReference>
<feature type="compositionally biased region" description="Basic and acidic residues" evidence="4">
    <location>
        <begin position="58"/>
        <end position="70"/>
    </location>
</feature>
<sequence length="340" mass="37510">MTDPENEEAFSALRKASGKIVKPFITTQDDVNHILDQYTSLQSDLNELVESSEELETVDEKKAEKDKQDEDVVTETSPAAKIVASLLKRAVREKASDIHIEPLEEEVQVRFRVDGVLRKVLTLPKQVQAGIVSRVKILSNMKIDETRLPQDGRIQIMLDGDRVDFRISTLPTVNGEKVVARVLMHSKGVMSFEDQGIQGRNLASINDNVKKAHGMILVTGPTGSGKSTTLYAIINKIKSDDINIITMEDPVEYRMPTVNQSQVNAKIAFTFATGLRSILRQDPDVVMVGEIRDRETADIAINAALTGHIVLSTLHTNDSGGAIPRLLDMGIEPFLITSSL</sequence>
<dbReference type="PANTHER" id="PTHR30258:SF3">
    <property type="entry name" value="SLL1921 PROTEIN"/>
    <property type="match status" value="1"/>
</dbReference>